<gene>
    <name evidence="2" type="ORF">OHJ16_06680</name>
</gene>
<dbReference type="Pfam" id="PF04738">
    <property type="entry name" value="Lant_dehydr_N"/>
    <property type="match status" value="1"/>
</dbReference>
<name>A0ABT4I8Z6_9ACTO</name>
<dbReference type="Proteomes" id="UP001072034">
    <property type="component" value="Unassembled WGS sequence"/>
</dbReference>
<keyword evidence="3" id="KW-1185">Reference proteome</keyword>
<dbReference type="InterPro" id="IPR006827">
    <property type="entry name" value="Lant_deHydtase_N"/>
</dbReference>
<sequence>MTVTVDEIVQLRVGGLPVETARDLASPEALEWAERVLRTRARVAELREGASDQLAGHVRGAPDGLRKELVQIRRAVFNGRRADRAIAALPTGLDEVVSALVEPVRRAEAELAELEAAGRTSFPDWLVDERRRLASLLEDEDFFDGLAVAVPGAGRSLRVYPRKGVVAVPNKQMRKCERSLMSYAMRAAAKASPFSTFTPTALTSFTAGAPGWEHLPSRPRRHSRWSIYPVARALGGLREDRRRLRGLPLRLSRTVQPRSDGGLNVVRSVYEYKDSHRGEDYATCEQSVVRLRQSEVCRIVTDLLKEGTLVFETVVAGLAERAGLTHERAGEALARFVGLGLVEVDGLDLHPHTAHRAGTARRTLCAAGDDAAGLARALDRYEESASAVGGTTGAERERAVARVRDVVEDLYEIAGLEARPPRTVVYEDCALGRGIYRGPALRWSEEECRALGVLATLLDPAQTDRALMRGYFVQSVGEGGRCADVPGFLRSFDADLYDSHKTRTLDPRAVTSEDPWLRWGEAWRWEEARRALTSLIEAGEGELDLLPVLTGDSELLRGLDLPRYRYRHLFLFAQVLPEGSAGSLVVNRIFGHAGFGLSRFAYMHGPEGDRVARDQEERARLSGVRLAEVSGGAAFTNLNLHGPLLGTEIIQPGDPGGSSAPTRMDLDGLVLEDRPGESRLALVTPDGEEVQPAYLGYLVLSATPLPTQLLALLAPASNVTASFVPDLPEGSGPRTLSRVRIGSLIVRRRTVQVPTELLPEPDPATPEGYLEWVRWWRDAGLPERCYVSLAGRDGRPPGKPRYLDVSGLVNLAASSHEWRGQDGWLNVAEALPDLSETVINREDDHRIHEMVLGFDLTNPVTEGAVS</sequence>
<accession>A0ABT4I8Z6</accession>
<protein>
    <submittedName>
        <fullName evidence="2">Lantibiotic dehydratase</fullName>
    </submittedName>
</protein>
<proteinExistence type="predicted"/>
<feature type="domain" description="Lantibiotic dehydratase N-terminal" evidence="1">
    <location>
        <begin position="139"/>
        <end position="424"/>
    </location>
</feature>
<dbReference type="RefSeq" id="WP_268917261.1">
    <property type="nucleotide sequence ID" value="NZ_JAPTMY010000011.1"/>
</dbReference>
<evidence type="ECO:0000259" key="1">
    <source>
        <dbReference type="Pfam" id="PF04738"/>
    </source>
</evidence>
<dbReference type="EMBL" id="JAPTMY010000011">
    <property type="protein sequence ID" value="MCZ0857727.1"/>
    <property type="molecule type" value="Genomic_DNA"/>
</dbReference>
<organism evidence="2 3">
    <name type="scientific">Actinomyces israelii</name>
    <dbReference type="NCBI Taxonomy" id="1659"/>
    <lineage>
        <taxon>Bacteria</taxon>
        <taxon>Bacillati</taxon>
        <taxon>Actinomycetota</taxon>
        <taxon>Actinomycetes</taxon>
        <taxon>Actinomycetales</taxon>
        <taxon>Actinomycetaceae</taxon>
        <taxon>Actinomyces</taxon>
    </lineage>
</organism>
<comment type="caution">
    <text evidence="2">The sequence shown here is derived from an EMBL/GenBank/DDBJ whole genome shotgun (WGS) entry which is preliminary data.</text>
</comment>
<evidence type="ECO:0000313" key="3">
    <source>
        <dbReference type="Proteomes" id="UP001072034"/>
    </source>
</evidence>
<evidence type="ECO:0000313" key="2">
    <source>
        <dbReference type="EMBL" id="MCZ0857727.1"/>
    </source>
</evidence>
<reference evidence="2" key="1">
    <citation type="submission" date="2022-10" db="EMBL/GenBank/DDBJ databases">
        <title>Genome sequence of Actinomyces israelii ATCC 10048.</title>
        <authorList>
            <person name="Watt R.M."/>
            <person name="Tong W.M."/>
        </authorList>
    </citation>
    <scope>NUCLEOTIDE SEQUENCE</scope>
    <source>
        <strain evidence="2">ATCC 10048</strain>
    </source>
</reference>